<sequence length="388" mass="43061">MLFSTLFCLKGFDTAWRFVAINITMLILTLLSSAIFYQNGFSLVVAFGFATIAACANYRRLKAIKGFKPSMVVSPLLLIFIALIPLLGISFWFGGVFFLLFVVFVALIGVKPSKINVHGFVQGYYGPKLAEQEKVQNRQQRQDPFISANDQSNEPQASLLDGNTQAAKPLDTDFSAEPLFETSSAQQSQFESEPYSNNYSAFQTPSFTKQKQKVGLWCRDHKRLLLTIITMVIAVVILTVIGYVASQLGSKSATNNGQNVIEKEVQPVAIKRISVKVPDGFWVVKEADILIIRWLGDEGQAHNLWKLATAKGESACQQMTFNNQNVYRPLTVDLMSDSGIEARFSPLDNRAIVTDIAMRGSFTLCGYKFNLKGSQAALMSLPEFAKEL</sequence>
<dbReference type="EMBL" id="JAAIKR010000007">
    <property type="protein sequence ID" value="MBR9728113.1"/>
    <property type="molecule type" value="Genomic_DNA"/>
</dbReference>
<feature type="transmembrane region" description="Helical" evidence="1">
    <location>
        <begin position="41"/>
        <end position="58"/>
    </location>
</feature>
<feature type="transmembrane region" description="Helical" evidence="1">
    <location>
        <begin position="92"/>
        <end position="110"/>
    </location>
</feature>
<dbReference type="RefSeq" id="WP_153664554.1">
    <property type="nucleotide sequence ID" value="NZ_JAAIKR010000007.1"/>
</dbReference>
<keyword evidence="1" id="KW-0472">Membrane</keyword>
<evidence type="ECO:0000313" key="2">
    <source>
        <dbReference type="EMBL" id="MBR9728113.1"/>
    </source>
</evidence>
<evidence type="ECO:0000256" key="1">
    <source>
        <dbReference type="SAM" id="Phobius"/>
    </source>
</evidence>
<keyword evidence="3" id="KW-1185">Reference proteome</keyword>
<accession>A0ABS5I254</accession>
<evidence type="ECO:0008006" key="4">
    <source>
        <dbReference type="Google" id="ProtNLM"/>
    </source>
</evidence>
<dbReference type="Proteomes" id="UP000811844">
    <property type="component" value="Unassembled WGS sequence"/>
</dbReference>
<organism evidence="2 3">
    <name type="scientific">Shewanella intestini</name>
    <dbReference type="NCBI Taxonomy" id="2017544"/>
    <lineage>
        <taxon>Bacteria</taxon>
        <taxon>Pseudomonadati</taxon>
        <taxon>Pseudomonadota</taxon>
        <taxon>Gammaproteobacteria</taxon>
        <taxon>Alteromonadales</taxon>
        <taxon>Shewanellaceae</taxon>
        <taxon>Shewanella</taxon>
    </lineage>
</organism>
<evidence type="ECO:0000313" key="3">
    <source>
        <dbReference type="Proteomes" id="UP000811844"/>
    </source>
</evidence>
<gene>
    <name evidence="2" type="ORF">G3R48_08970</name>
</gene>
<name>A0ABS5I254_9GAMM</name>
<reference evidence="2 3" key="1">
    <citation type="submission" date="2020-02" db="EMBL/GenBank/DDBJ databases">
        <title>Shewanella WXL01 sp. nov., a marine bacterium isolated from green algae in Luhuitou Fringing Reef (Northern South China Sea).</title>
        <authorList>
            <person name="Wang X."/>
        </authorList>
    </citation>
    <scope>NUCLEOTIDE SEQUENCE [LARGE SCALE GENOMIC DNA]</scope>
    <source>
        <strain evidence="2 3">MCCC 1A01895</strain>
    </source>
</reference>
<proteinExistence type="predicted"/>
<comment type="caution">
    <text evidence="2">The sequence shown here is derived from an EMBL/GenBank/DDBJ whole genome shotgun (WGS) entry which is preliminary data.</text>
</comment>
<protein>
    <recommendedName>
        <fullName evidence="4">DUF805 domain-containing protein</fullName>
    </recommendedName>
</protein>
<keyword evidence="1" id="KW-1133">Transmembrane helix</keyword>
<keyword evidence="1" id="KW-0812">Transmembrane</keyword>
<feature type="transmembrane region" description="Helical" evidence="1">
    <location>
        <begin position="15"/>
        <end position="35"/>
    </location>
</feature>
<feature type="transmembrane region" description="Helical" evidence="1">
    <location>
        <begin position="224"/>
        <end position="245"/>
    </location>
</feature>